<dbReference type="Gene3D" id="3.60.21.10">
    <property type="match status" value="1"/>
</dbReference>
<keyword evidence="2" id="KW-0540">Nuclease</keyword>
<feature type="domain" description="Calcineurin-like phosphoesterase" evidence="1">
    <location>
        <begin position="3"/>
        <end position="227"/>
    </location>
</feature>
<proteinExistence type="predicted"/>
<dbReference type="PANTHER" id="PTHR30337:SF0">
    <property type="entry name" value="NUCLEASE SBCCD SUBUNIT D"/>
    <property type="match status" value="1"/>
</dbReference>
<dbReference type="Pfam" id="PF00149">
    <property type="entry name" value="Metallophos"/>
    <property type="match status" value="1"/>
</dbReference>
<evidence type="ECO:0000313" key="3">
    <source>
        <dbReference type="Proteomes" id="UP001596495"/>
    </source>
</evidence>
<reference evidence="3" key="1">
    <citation type="journal article" date="2019" name="Int. J. Syst. Evol. Microbiol.">
        <title>The Global Catalogue of Microorganisms (GCM) 10K type strain sequencing project: providing services to taxonomists for standard genome sequencing and annotation.</title>
        <authorList>
            <consortium name="The Broad Institute Genomics Platform"/>
            <consortium name="The Broad Institute Genome Sequencing Center for Infectious Disease"/>
            <person name="Wu L."/>
            <person name="Ma J."/>
        </authorList>
    </citation>
    <scope>NUCLEOTIDE SEQUENCE [LARGE SCALE GENOMIC DNA]</scope>
    <source>
        <strain evidence="3">CCUG 54518</strain>
    </source>
</reference>
<accession>A0ABW2RDU6</accession>
<dbReference type="InterPro" id="IPR029052">
    <property type="entry name" value="Metallo-depent_PP-like"/>
</dbReference>
<evidence type="ECO:0000259" key="1">
    <source>
        <dbReference type="Pfam" id="PF00149"/>
    </source>
</evidence>
<dbReference type="InterPro" id="IPR050535">
    <property type="entry name" value="DNA_Repair-Maintenance_Comp"/>
</dbReference>
<dbReference type="RefSeq" id="WP_382259746.1">
    <property type="nucleotide sequence ID" value="NZ_JBHTBX010000015.1"/>
</dbReference>
<dbReference type="PANTHER" id="PTHR30337">
    <property type="entry name" value="COMPONENT OF ATP-DEPENDENT DSDNA EXONUCLEASE"/>
    <property type="match status" value="1"/>
</dbReference>
<keyword evidence="2" id="KW-0378">Hydrolase</keyword>
<name>A0ABW2RDU6_9BURK</name>
<sequence length="414" mass="44816">MTLKIAHMSDLHYSAGNLQEADRCFTAAVTEALNTNVDCVIITGDTTDHALDAHAPATRALAAQIKRLSDHCPVLMLQGTFSHEPPGFLRLLALVGGKYPVTVADRIGSFGLSADAFVPMQDGGSYRLVVHALPTLNKAAIAALVDNRVDEAAVHARQIISGVLERWGPVNDALRQRGIPSMVISHGTVFNSISESGVPMAGTDHELGLGSLFAAKADGVALGHIHKQQSWEQETLGFHQVVAYAGSIGRFHHGEIGDKYWLLWSLDAAGALLKTCPTPSRRNVDLVYEGAPDLDDLRQRISECEGAFVRIRYCIDEESRQNVDRAAIRSILEKAADVQIEGKTLTVQRQRAQGISTQPLGEKLATWAKVTETDGVDALRARLELIQSQPVDEVVQEVLKLAPVQTLAPPELIS</sequence>
<gene>
    <name evidence="2" type="ORF">ACFQNJ_17160</name>
</gene>
<protein>
    <submittedName>
        <fullName evidence="2">Exonuclease SbcCD subunit D</fullName>
    </submittedName>
</protein>
<comment type="caution">
    <text evidence="2">The sequence shown here is derived from an EMBL/GenBank/DDBJ whole genome shotgun (WGS) entry which is preliminary data.</text>
</comment>
<dbReference type="InterPro" id="IPR004843">
    <property type="entry name" value="Calcineurin-like_PHP"/>
</dbReference>
<keyword evidence="2" id="KW-0269">Exonuclease</keyword>
<dbReference type="EMBL" id="JBHTBX010000015">
    <property type="protein sequence ID" value="MFC7436240.1"/>
    <property type="molecule type" value="Genomic_DNA"/>
</dbReference>
<organism evidence="2 3">
    <name type="scientific">Hydrogenophaga bisanensis</name>
    <dbReference type="NCBI Taxonomy" id="439611"/>
    <lineage>
        <taxon>Bacteria</taxon>
        <taxon>Pseudomonadati</taxon>
        <taxon>Pseudomonadota</taxon>
        <taxon>Betaproteobacteria</taxon>
        <taxon>Burkholderiales</taxon>
        <taxon>Comamonadaceae</taxon>
        <taxon>Hydrogenophaga</taxon>
    </lineage>
</organism>
<dbReference type="GO" id="GO:0004527">
    <property type="term" value="F:exonuclease activity"/>
    <property type="evidence" value="ECO:0007669"/>
    <property type="project" value="UniProtKB-KW"/>
</dbReference>
<evidence type="ECO:0000313" key="2">
    <source>
        <dbReference type="EMBL" id="MFC7436240.1"/>
    </source>
</evidence>
<dbReference type="Proteomes" id="UP001596495">
    <property type="component" value="Unassembled WGS sequence"/>
</dbReference>
<keyword evidence="3" id="KW-1185">Reference proteome</keyword>
<dbReference type="SUPFAM" id="SSF56300">
    <property type="entry name" value="Metallo-dependent phosphatases"/>
    <property type="match status" value="1"/>
</dbReference>